<name>A0ABZ0LW99_9ACTN</name>
<gene>
    <name evidence="2" type="ORF">R2D22_17370</name>
</gene>
<proteinExistence type="predicted"/>
<reference evidence="2 3" key="1">
    <citation type="submission" date="2023-10" db="EMBL/GenBank/DDBJ databases">
        <title>The genome sequence of Streptomyces sp. HUAS YS2.</title>
        <authorList>
            <person name="Mo P."/>
        </authorList>
    </citation>
    <scope>NUCLEOTIDE SEQUENCE [LARGE SCALE GENOMIC DNA]</scope>
    <source>
        <strain evidence="2 3">HUAS YS2</strain>
    </source>
</reference>
<accession>A0ABZ0LW99</accession>
<sequence length="156" mass="17027">MGDLTGNATNAAPRRGRRWLWISLGLMTVLCGLPVAFVVWSVSFWDSAAEPEPVDCAETMAWAGATLPRSAEGARCTRTSWLDVQETAEFRMPRDEVEGWLAGTWPAGERRTYCGADVCLDVQEPATVPDPPAAVSVSVRWKDGNTALVRVMPFTV</sequence>
<evidence type="ECO:0000313" key="2">
    <source>
        <dbReference type="EMBL" id="WOX23069.1"/>
    </source>
</evidence>
<keyword evidence="1" id="KW-0472">Membrane</keyword>
<feature type="transmembrane region" description="Helical" evidence="1">
    <location>
        <begin position="20"/>
        <end position="45"/>
    </location>
</feature>
<dbReference type="Proteomes" id="UP001301731">
    <property type="component" value="Chromosome"/>
</dbReference>
<evidence type="ECO:0000256" key="1">
    <source>
        <dbReference type="SAM" id="Phobius"/>
    </source>
</evidence>
<keyword evidence="1" id="KW-1133">Transmembrane helix</keyword>
<dbReference type="RefSeq" id="WP_318104582.1">
    <property type="nucleotide sequence ID" value="NZ_CP137573.1"/>
</dbReference>
<organism evidence="2 3">
    <name type="scientific">Streptomyces solicathayae</name>
    <dbReference type="NCBI Taxonomy" id="3081768"/>
    <lineage>
        <taxon>Bacteria</taxon>
        <taxon>Bacillati</taxon>
        <taxon>Actinomycetota</taxon>
        <taxon>Actinomycetes</taxon>
        <taxon>Kitasatosporales</taxon>
        <taxon>Streptomycetaceae</taxon>
        <taxon>Streptomyces</taxon>
    </lineage>
</organism>
<keyword evidence="1" id="KW-0812">Transmembrane</keyword>
<protein>
    <submittedName>
        <fullName evidence="2">Uncharacterized protein</fullName>
    </submittedName>
</protein>
<evidence type="ECO:0000313" key="3">
    <source>
        <dbReference type="Proteomes" id="UP001301731"/>
    </source>
</evidence>
<dbReference type="EMBL" id="CP137573">
    <property type="protein sequence ID" value="WOX23069.1"/>
    <property type="molecule type" value="Genomic_DNA"/>
</dbReference>
<keyword evidence="3" id="KW-1185">Reference proteome</keyword>